<dbReference type="PANTHER" id="PTHR42733">
    <property type="entry name" value="DJ-1 PROTEIN"/>
    <property type="match status" value="1"/>
</dbReference>
<gene>
    <name evidence="3" type="ORF">Q4F26_03855</name>
</gene>
<dbReference type="Proteomes" id="UP001171751">
    <property type="component" value="Unassembled WGS sequence"/>
</dbReference>
<organism evidence="3 4">
    <name type="scientific">Atopococcus tabaci</name>
    <dbReference type="NCBI Taxonomy" id="269774"/>
    <lineage>
        <taxon>Bacteria</taxon>
        <taxon>Bacillati</taxon>
        <taxon>Bacillota</taxon>
        <taxon>Bacilli</taxon>
        <taxon>Lactobacillales</taxon>
        <taxon>Carnobacteriaceae</taxon>
        <taxon>Atopococcus</taxon>
    </lineage>
</organism>
<evidence type="ECO:0000313" key="3">
    <source>
        <dbReference type="EMBL" id="MDO5457459.1"/>
    </source>
</evidence>
<dbReference type="SUPFAM" id="SSF52317">
    <property type="entry name" value="Class I glutamine amidotransferase-like"/>
    <property type="match status" value="1"/>
</dbReference>
<feature type="domain" description="DJ-1/PfpI" evidence="2">
    <location>
        <begin position="3"/>
        <end position="167"/>
    </location>
</feature>
<sequence length="171" mass="18592">MSKIACIITDLFEDIEYTDPRQALEDAGHQVVTIGLEQGAEVTGKAQDTKVTIDYAAQNTDPQDFDALFIPGGYSPDKLRGHEDVLDFVRHFAMYQKPIFSICHAPQLLVNAGVLNGKNLTAVKQVGQDVINAGGNYFDAEVVIDPSGLISSRTPDDLPAFNQAIVQALEE</sequence>
<dbReference type="PROSITE" id="PS51276">
    <property type="entry name" value="PEPTIDASE_C56_PFPI"/>
    <property type="match status" value="1"/>
</dbReference>
<dbReference type="Pfam" id="PF01965">
    <property type="entry name" value="DJ-1_PfpI"/>
    <property type="match status" value="1"/>
</dbReference>
<proteinExistence type="inferred from homology"/>
<keyword evidence="3" id="KW-0315">Glutamine amidotransferase</keyword>
<evidence type="ECO:0000259" key="2">
    <source>
        <dbReference type="Pfam" id="PF01965"/>
    </source>
</evidence>
<dbReference type="Gene3D" id="3.40.50.880">
    <property type="match status" value="1"/>
</dbReference>
<comment type="similarity">
    <text evidence="1">Belongs to the peptidase C56 family.</text>
</comment>
<keyword evidence="4" id="KW-1185">Reference proteome</keyword>
<dbReference type="CDD" id="cd03134">
    <property type="entry name" value="GATase1_PfpI_like"/>
    <property type="match status" value="1"/>
</dbReference>
<dbReference type="InterPro" id="IPR029062">
    <property type="entry name" value="Class_I_gatase-like"/>
</dbReference>
<comment type="caution">
    <text evidence="3">The sequence shown here is derived from an EMBL/GenBank/DDBJ whole genome shotgun (WGS) entry which is preliminary data.</text>
</comment>
<evidence type="ECO:0000256" key="1">
    <source>
        <dbReference type="ARBA" id="ARBA00008542"/>
    </source>
</evidence>
<dbReference type="EMBL" id="JAUNQW010000012">
    <property type="protein sequence ID" value="MDO5457459.1"/>
    <property type="molecule type" value="Genomic_DNA"/>
</dbReference>
<dbReference type="PANTHER" id="PTHR42733:SF2">
    <property type="entry name" value="DJ-1_THIJ_PFPI FAMILY PROTEIN"/>
    <property type="match status" value="1"/>
</dbReference>
<accession>A0AA43UCI8</accession>
<dbReference type="InterPro" id="IPR006286">
    <property type="entry name" value="C56_PfpI-like"/>
</dbReference>
<dbReference type="InterPro" id="IPR002818">
    <property type="entry name" value="DJ-1/PfpI"/>
</dbReference>
<name>A0AA43UCI8_9LACT</name>
<evidence type="ECO:0000313" key="4">
    <source>
        <dbReference type="Proteomes" id="UP001171751"/>
    </source>
</evidence>
<protein>
    <submittedName>
        <fullName evidence="3">Type 1 glutamine amidotransferase domain-containing protein</fullName>
    </submittedName>
</protein>
<dbReference type="NCBIfam" id="TIGR01382">
    <property type="entry name" value="PfpI"/>
    <property type="match status" value="1"/>
</dbReference>
<reference evidence="3" key="1">
    <citation type="submission" date="2023-07" db="EMBL/GenBank/DDBJ databases">
        <title>Between Cages and Wild: Unraveling the Impact of Captivity on Animal Microbiomes and Antimicrobial Resistance.</title>
        <authorList>
            <person name="Schmartz G.P."/>
            <person name="Rehner J."/>
            <person name="Schuff M.J."/>
            <person name="Becker S.L."/>
            <person name="Kravczyk M."/>
            <person name="Gurevich A."/>
            <person name="Francke R."/>
            <person name="Mueller R."/>
            <person name="Keller V."/>
            <person name="Keller A."/>
        </authorList>
    </citation>
    <scope>NUCLEOTIDE SEQUENCE</scope>
    <source>
        <strain evidence="3">S39M_St_73</strain>
    </source>
</reference>
<dbReference type="AlphaFoldDB" id="A0AA43UCI8"/>